<reference evidence="2" key="1">
    <citation type="submission" date="2014-09" db="EMBL/GenBank/DDBJ databases">
        <authorList>
            <person name="Magalhaes I.L.F."/>
            <person name="Oliveira U."/>
            <person name="Santos F.R."/>
            <person name="Vidigal T.H.D.A."/>
            <person name="Brescovit A.D."/>
            <person name="Santos A.J."/>
        </authorList>
    </citation>
    <scope>NUCLEOTIDE SEQUENCE</scope>
    <source>
        <tissue evidence="2">Shoot tissue taken approximately 20 cm above the soil surface</tissue>
    </source>
</reference>
<accession>A0A0A9DZ40</accession>
<sequence>MGGLPVLAQGARRDRHLPPPLVPRPRPRRGRLRRRRKVVPVRARQPLLRLLPHRCSVGGGKEGRYNHIPSF</sequence>
<protein>
    <submittedName>
        <fullName evidence="2">Uncharacterized protein</fullName>
    </submittedName>
</protein>
<name>A0A0A9DZ40_ARUDO</name>
<feature type="compositionally biased region" description="Basic residues" evidence="1">
    <location>
        <begin position="25"/>
        <end position="36"/>
    </location>
</feature>
<evidence type="ECO:0000313" key="2">
    <source>
        <dbReference type="EMBL" id="JAD93046.1"/>
    </source>
</evidence>
<feature type="region of interest" description="Disordered" evidence="1">
    <location>
        <begin position="1"/>
        <end position="36"/>
    </location>
</feature>
<reference evidence="2" key="2">
    <citation type="journal article" date="2015" name="Data Brief">
        <title>Shoot transcriptome of the giant reed, Arundo donax.</title>
        <authorList>
            <person name="Barrero R.A."/>
            <person name="Guerrero F.D."/>
            <person name="Moolhuijzen P."/>
            <person name="Goolsby J.A."/>
            <person name="Tidwell J."/>
            <person name="Bellgard S.E."/>
            <person name="Bellgard M.I."/>
        </authorList>
    </citation>
    <scope>NUCLEOTIDE SEQUENCE</scope>
    <source>
        <tissue evidence="2">Shoot tissue taken approximately 20 cm above the soil surface</tissue>
    </source>
</reference>
<evidence type="ECO:0000256" key="1">
    <source>
        <dbReference type="SAM" id="MobiDB-lite"/>
    </source>
</evidence>
<dbReference type="AlphaFoldDB" id="A0A0A9DZ40"/>
<proteinExistence type="predicted"/>
<organism evidence="2">
    <name type="scientific">Arundo donax</name>
    <name type="common">Giant reed</name>
    <name type="synonym">Donax arundinaceus</name>
    <dbReference type="NCBI Taxonomy" id="35708"/>
    <lineage>
        <taxon>Eukaryota</taxon>
        <taxon>Viridiplantae</taxon>
        <taxon>Streptophyta</taxon>
        <taxon>Embryophyta</taxon>
        <taxon>Tracheophyta</taxon>
        <taxon>Spermatophyta</taxon>
        <taxon>Magnoliopsida</taxon>
        <taxon>Liliopsida</taxon>
        <taxon>Poales</taxon>
        <taxon>Poaceae</taxon>
        <taxon>PACMAD clade</taxon>
        <taxon>Arundinoideae</taxon>
        <taxon>Arundineae</taxon>
        <taxon>Arundo</taxon>
    </lineage>
</organism>
<dbReference type="EMBL" id="GBRH01204849">
    <property type="protein sequence ID" value="JAD93046.1"/>
    <property type="molecule type" value="Transcribed_RNA"/>
</dbReference>